<feature type="transmembrane region" description="Helical" evidence="6">
    <location>
        <begin position="1734"/>
        <end position="1760"/>
    </location>
</feature>
<name>A0A2K8P1R1_9MOLU</name>
<keyword evidence="4 6" id="KW-1133">Transmembrane helix</keyword>
<dbReference type="KEGG" id="mcol:MCOLE_v1c01720"/>
<evidence type="ECO:0000313" key="8">
    <source>
        <dbReference type="EMBL" id="ATZ20687.1"/>
    </source>
</evidence>
<proteinExistence type="predicted"/>
<evidence type="ECO:0000256" key="3">
    <source>
        <dbReference type="ARBA" id="ARBA00022692"/>
    </source>
</evidence>
<evidence type="ECO:0000313" key="9">
    <source>
        <dbReference type="Proteomes" id="UP000232221"/>
    </source>
</evidence>
<dbReference type="OrthoDB" id="393121at2"/>
<dbReference type="Proteomes" id="UP000232221">
    <property type="component" value="Chromosome"/>
</dbReference>
<sequence>MKITWLLFKQGIRSMFKFKIQFIVVVLLSFFASFYLASTTSLNSRMNKSYDDIVRNYEKFDYSYSTKASESNLSTSNKTLLPILDLMPTSTNYFVQDNKTIHDSFNVVLNNHGIKTEGYEENLITKTFFDQNTGKPTQAMKNVWNGIPWYNSWKFFSLLKSDPNKGEFLYYPQSFKTNFGSNLENFGGGDYFNAYASMTYLIVKEISDTLYNELLLDEPNESFTQSLIYKYWKANDLKVEKDFKKIDAPINLNQTNNFDWISEYKKQVSSLGEFQLYIYNALESIGYFITYQINQFLSNSYARTAKSINFDWNIAGSDVEKSILYVTKFNEMAEQTHEMKIFMELHTSSGTSEITGKSGETVESISNYNNELTFEYIFGTNLADEALNTNFIVKYGNAENTYQIKGTDNQIIGNNLDAKKDGLRGLANPTTIKKDEEYNEYSISTMNLLNPWEKNDLSQKWENQNTGKKYDYEYDESKYATMYDWSNIYSNNIFHQKMAAEINDLDLYLREEAFMYDRNTKTNFRFVVTDDNYDYNFKVTAGLPVMHSSEIVISQQYAFKNGYSVGDKIKIGNSNFIISGFGSDALTYYPLVDPEVPLSDVANSVIIYAPKYVINEIMKNGNEKDVTFTTYYFIRDNLKDKKTIGKRMSNFDSSLLSNKSKLSESFIDSRNENLNFGDKKSANQIKLFEKTYFNLNWTLQPKMLEIVTIISIITSILVLIMSFVSIVFGIKKTIDHNSSQIGFLKAKGVDSYRLSLSYIGYSIILLFIIVPLAWLAAGFFQEIITKLFATYFSTTLYEFVFDYKILLILLIVFGIGSLILSYFIAFLLVSKDVMQIINKESQQRKVRNWLPRKLNVINIMDFKFRFPLKISLRGSKQIVMISFTALITTFVITFSVLTPSMLNVYIRDAGKYYQYNNQYVMQDQLTGLPTAKASLTASRGLPTTEELYQEPKTLLGNSTKDQISDIYFDNNKYYTDSSWDSSIFPPILLGEGWTNGQWTKDDLNWTEKWIFDEKSSTRDDTSKLLKMAMPVIGQLGNLNGITISAGEFEKISSYIWNAEINPNTGKSYFDGQQITPNTLQNIWEMKKNSAKGSIEFIQMALQVAMEALANSNDQGLPTIERPTDTTWKEDLILLALAFLPNVGQQYLKDSPNKASQFGISINAENYTPGIETLSTDVYTQMNNNFVNVNGLKDNQTVYNLDSIDDNKVFIKDQETIDKLNLLFNDKENYTGGDIYLNDDFKIYDSDTKVLNIPVVTNLKSYKQQNLNKSVPIQGMSYKTLSIGGKEVPKNAWIYDNREITNNQNLFSSDLNMKNEEDWINPSKIDPNKLTYTKQFRYDDNGNITSLNDQSKWFINSIVNDQYNIDGLDFEIRPYYHYNNLKLFVPRNLTDIDSLLNGKNANTSKTSKNSSSDWRSNIDIWHGSVSSVDVPEEVKKAWGSEYANQTEWEWISPFSLNYSRKITDPNRKGWIQNIDTDLQQIYTWASDKIVASGSSSDAVVTVSNKLPSFLSDVRMQSVDTIQTYNGNIIIADQDILNLLTNKSTEKYLPVDYDFYGDPVKQIPNGKITSGDHTITVNSMRNPIEQLNMMRENKTFFMKDDLMNKYEITDQQAYRKVLQNRDFNSKFSSFDEAYGITGGVKGIMVDSPGVFALQGSTDRIEETLGMTYNKIDLVSTQLGMIISISESILLVALFLITGIIIISVLIITIISDVYIMKYHRFMVTMKALGYSNKETILNTILIPAVISTIFVLIGYLVGKWLLGSMMIQAQKFGIFIPLITNWWATPLILLGIIIMFVLAFTFSLRKPIKDELKTLT</sequence>
<feature type="transmembrane region" description="Helical" evidence="6">
    <location>
        <begin position="1686"/>
        <end position="1713"/>
    </location>
</feature>
<evidence type="ECO:0000256" key="6">
    <source>
        <dbReference type="SAM" id="Phobius"/>
    </source>
</evidence>
<reference evidence="8 9" key="1">
    <citation type="submission" date="2017-11" db="EMBL/GenBank/DDBJ databases">
        <title>Genome sequence of Mesoplasma coleopterae BARC 779 (ATCC 49583).</title>
        <authorList>
            <person name="Lo W.-S."/>
            <person name="Kuo C.-H."/>
        </authorList>
    </citation>
    <scope>NUCLEOTIDE SEQUENCE [LARGE SCALE GENOMIC DNA]</scope>
    <source>
        <strain evidence="8 9">BARC 779</strain>
    </source>
</reference>
<protein>
    <submittedName>
        <fullName evidence="8">ABC transporter permease</fullName>
    </submittedName>
</protein>
<evidence type="ECO:0000256" key="4">
    <source>
        <dbReference type="ARBA" id="ARBA00022989"/>
    </source>
</evidence>
<keyword evidence="2" id="KW-1003">Cell membrane</keyword>
<dbReference type="EMBL" id="CP024968">
    <property type="protein sequence ID" value="ATZ20687.1"/>
    <property type="molecule type" value="Genomic_DNA"/>
</dbReference>
<dbReference type="GO" id="GO:0005886">
    <property type="term" value="C:plasma membrane"/>
    <property type="evidence" value="ECO:0007669"/>
    <property type="project" value="UniProtKB-SubCell"/>
</dbReference>
<accession>A0A2K8P1R1</accession>
<keyword evidence="3 6" id="KW-0812">Transmembrane</keyword>
<feature type="transmembrane region" description="Helical" evidence="6">
    <location>
        <begin position="751"/>
        <end position="777"/>
    </location>
</feature>
<feature type="domain" description="ABC3 transporter permease C-terminal" evidence="7">
    <location>
        <begin position="1692"/>
        <end position="1808"/>
    </location>
</feature>
<evidence type="ECO:0000256" key="1">
    <source>
        <dbReference type="ARBA" id="ARBA00004651"/>
    </source>
</evidence>
<feature type="transmembrane region" description="Helical" evidence="6">
    <location>
        <begin position="1780"/>
        <end position="1802"/>
    </location>
</feature>
<dbReference type="RefSeq" id="WP_100670626.1">
    <property type="nucleotide sequence ID" value="NZ_CP022511.1"/>
</dbReference>
<keyword evidence="5 6" id="KW-0472">Membrane</keyword>
<dbReference type="Pfam" id="PF02687">
    <property type="entry name" value="FtsX"/>
    <property type="match status" value="1"/>
</dbReference>
<keyword evidence="9" id="KW-1185">Reference proteome</keyword>
<evidence type="ECO:0000256" key="5">
    <source>
        <dbReference type="ARBA" id="ARBA00023136"/>
    </source>
</evidence>
<feature type="transmembrane region" description="Helical" evidence="6">
    <location>
        <begin position="706"/>
        <end position="730"/>
    </location>
</feature>
<feature type="transmembrane region" description="Helical" evidence="6">
    <location>
        <begin position="878"/>
        <end position="897"/>
    </location>
</feature>
<comment type="subcellular location">
    <subcellularLocation>
        <location evidence="1">Cell membrane</location>
        <topology evidence="1">Multi-pass membrane protein</topology>
    </subcellularLocation>
</comment>
<evidence type="ECO:0000256" key="2">
    <source>
        <dbReference type="ARBA" id="ARBA00022475"/>
    </source>
</evidence>
<organism evidence="8 9">
    <name type="scientific">Mesoplasma coleopterae</name>
    <dbReference type="NCBI Taxonomy" id="324078"/>
    <lineage>
        <taxon>Bacteria</taxon>
        <taxon>Bacillati</taxon>
        <taxon>Mycoplasmatota</taxon>
        <taxon>Mollicutes</taxon>
        <taxon>Entomoplasmatales</taxon>
        <taxon>Entomoplasmataceae</taxon>
        <taxon>Mesoplasma</taxon>
    </lineage>
</organism>
<dbReference type="InterPro" id="IPR003838">
    <property type="entry name" value="ABC3_permease_C"/>
</dbReference>
<gene>
    <name evidence="8" type="ORF">MCOLE_v1c01720</name>
</gene>
<feature type="transmembrane region" description="Helical" evidence="6">
    <location>
        <begin position="805"/>
        <end position="829"/>
    </location>
</feature>
<feature type="transmembrane region" description="Helical" evidence="6">
    <location>
        <begin position="20"/>
        <end position="38"/>
    </location>
</feature>
<evidence type="ECO:0000259" key="7">
    <source>
        <dbReference type="Pfam" id="PF02687"/>
    </source>
</evidence>